<feature type="domain" description="MBG" evidence="2">
    <location>
        <begin position="2263"/>
        <end position="2334"/>
    </location>
</feature>
<dbReference type="Proteomes" id="UP000248917">
    <property type="component" value="Unassembled WGS sequence"/>
</dbReference>
<evidence type="ECO:0000259" key="2">
    <source>
        <dbReference type="Pfam" id="PF18676"/>
    </source>
</evidence>
<dbReference type="InterPro" id="IPR011081">
    <property type="entry name" value="Big_4"/>
</dbReference>
<dbReference type="Pfam" id="PF13585">
    <property type="entry name" value="CHU_C"/>
    <property type="match status" value="1"/>
</dbReference>
<feature type="domain" description="MBG" evidence="2">
    <location>
        <begin position="1378"/>
        <end position="1455"/>
    </location>
</feature>
<accession>A0A326RP80</accession>
<name>A0A326RP80_9BACT</name>
<feature type="domain" description="MBG" evidence="2">
    <location>
        <begin position="1789"/>
        <end position="1862"/>
    </location>
</feature>
<evidence type="ECO:0000313" key="3">
    <source>
        <dbReference type="EMBL" id="PZV82154.1"/>
    </source>
</evidence>
<dbReference type="Gene3D" id="3.30.160.710">
    <property type="match status" value="8"/>
</dbReference>
<sequence>MKLRSTVFCPLPSMGLSPTSPFPFLNCLTSVFRLKKQGILAGLLFILTSFFQVNAQSSTLSFDDQGLTGCQEISDNHSFSAFNKTFFVFAANFDGTPSENNTPKLGEGGVTQIADGTGVGSFSEAISGLSSSSTYYHQAYATNSVGTSYVGVESFVTTVLGCAPAVGVTDFEGLYTSFTQLASGTGSATATVECFDFTSVTIDPTHTARVSGTSISGNELLIIQGVGTSPNANLARAIIKSNDNREFSFKSIKVQPFGSFTDWDITYQGYKDGSLVTGASLSRNNMISGTMYTDDFTSISGFSNVDEIRIEFSVVGTSFQNFRIDDLEIGPAASFTSPTLTTSTATSITSSEATLNGNVTSDGGAAVTARGFVYSSSDNTPTLGEGGVIQVADGLGTGTFSEAVSGLSSSTTYYYQAYATNSQGTSYGGVVSFETLTPNDDTDPVLILPADANRNTDLDECSYTVQGTEFDPITATDNSGSLASLTYSLQKLLPSPDLISEDFNSGAWNPANFEIGSPTGGVVSGAYRSTGGGDDRGTLRTVADFIPTAENPVYVTATLRFAGTGLAFIGTRSTGLKNTSSSNEPTNSLYFRIHNFNNGQTNLSSTSFDGRPGNSFYSNPVIVSFVDNGTNITGTFTNTVTQQVLSFNQNTNYSSGSWRVVFSGGAAVSWDDIKISFGPHEYIQEYASGSNSLAGIELERGEITIEWTAADASGNETVKSQLVTVEDNQEPFISGLANLSGESESSNNWQTTIPDVVFGDNCSGSTLSWQMSGAHTNSGLGQVGTFSFAPGNTTITYKVTDASGNTTSGAMTVENTKEFFAGGAGTESDPYQISNWQHLYNIRFFSGTGPTARKYFVLTNDLDASSSGYENYASETANEGLGWEPGGYVNFIVLDGKGFEIADLNINRPTNWENGIFRYLYYGVVKNIVAKDFVINGRGNSGFFAGYVDNLNFENIQVINGNLTSMEYYGGLLAGGGYNTTILNSSVKGVVSGKYYLGGFLGELYEGKIESSFANVSISGRQSLGGLVGYYESYGSDLKISKSYAKGIVSGTNYIGGLVGQGYYPKIHNSYSEVAVTGTSNYVGGIIGYSYELALTNSYAFGSVVGMGLNVGGLTGIAQQGTITQSFWDKTLTGQEENQGGGTGLLTAELKEKALFLDAEWDFDTVWNIKVAAVDGGYISYPYLRGFTYDIPGTDLEVNPIPGLERSTLPQTITFPEIAEKTYGDATFTLGNAETDQGLTVTYTAADPTVVSITGNQAFVLKAGSTTITASQAGDDSRFPAENIERTLTVGKKALTITAKDDSKTYGTAYTFAGTEFTTEGLTNEDAVTSATITSTGAPATAGVNTYDILISEADGTGLSNYEITYEKGTLTVGKKALTITANSDSKSYGDTYNFEGTEFTTDGLEEGDAVTSVTLTSTGAPATATVNTYDILISEVDGTGLSNYEITYEKGTLTVGKKALTITANSDSKTYGDTYNFEGTEFTTDGLEEGDAVTSVTLTSTGAPATATVNTYDILISEADGTGLSNYEITYEKGTLTVGKKALTITANSDSKTYGDTYNFEGTEFTTEELEEGDAVTSVTLTSTGAPATATVNAYDILISEAEGTGLSNYEITYEKGTLTVGKKALTITANSDSKTYGTAYTFAGTEFTTEGLTNEDAVTSATITSTGAPATATVNTYDILISEADGPGLSNYEITYEKGTLTVGKKAVTITADDKSKTYGEANPALTFTYNGLVNGDTQVATEPGISTTATQSSNAGTYPITLMGGEDQNYTITLVNGTLTVDKKALTITADDKQKTYGEANPALTITYDGLVNGDTQVATEPGISTMATQSSNAGTYPITLTGGSDDNYTITLVNGTLTVDKKAVTITADDKSKTYGEANPALTFTYNGLVNGDTQVATEPGISTTATQSSNAGSYPITLAGGEDQNYTITLVNGTLTVDKKALTITADDKQKTYGEANPALTFTYNGLVNGDTKVATEPGIITTATQSSNVGIYPITLAGGEDQNYNIILVNGILTIGKKDLTITANDKSKTYGEANPALTFTYDGLVNGDTKVTIEPSISTTATRSSNAGTYPITLAGGEDQNYTITLVNGTLTIGKKDLTITADDKSKTYGEENPALTFSYDGLVNGETKVATEPGINTTATQSSNAGTYPITLTSGEDQNYTITLVNGTLTIGKKDLTITANDKSKTYGEANPPLTFTYDGLVNGDTKVATEPGISTTATQSSNVGTYPITLTGSEDQNYTITLVNGTLTIGKALLKINAEPKSKIFGNVDPVLTFTVTGFKLSDTEAILSGGLERVAGETVGVYAINQGTLAANANYQIEFVGSDLEILPATLAEILSGGEITTPWSVDPTLPGQVDILTQDGQILRYPVVWDRSTLNLLKRGTYTLFGTVNLPAGILNPAGQKAVQRVIVLPKANPQDLLLSNNTFAPAGTDYFVAVGAFLVIDPVDRIHTIELIPGQADNAFFEIKSDILFWSSSDEAAGRTEFTVQVRVTDRDGNILEKSFRIQRVRKDLSELTVYNSFTPDGDGVNDTWGLPDMRFFTGARVQVFDRDGRRVFYTEDADIRWNGTFEGKELPTGAYIWVLETRENGESRRGILNLIRK</sequence>
<organism evidence="3 4">
    <name type="scientific">Algoriphagus aquaeductus</name>
    <dbReference type="NCBI Taxonomy" id="475299"/>
    <lineage>
        <taxon>Bacteria</taxon>
        <taxon>Pseudomonadati</taxon>
        <taxon>Bacteroidota</taxon>
        <taxon>Cytophagia</taxon>
        <taxon>Cytophagales</taxon>
        <taxon>Cyclobacteriaceae</taxon>
        <taxon>Algoriphagus</taxon>
    </lineage>
</organism>
<feature type="domain" description="MBG" evidence="2">
    <location>
        <begin position="2026"/>
        <end position="2099"/>
    </location>
</feature>
<dbReference type="Gene3D" id="2.160.20.110">
    <property type="match status" value="2"/>
</dbReference>
<evidence type="ECO:0000259" key="1">
    <source>
        <dbReference type="Pfam" id="PF07532"/>
    </source>
</evidence>
<dbReference type="NCBIfam" id="TIGR04131">
    <property type="entry name" value="Bac_Flav_CTERM"/>
    <property type="match status" value="1"/>
</dbReference>
<feature type="domain" description="MBG" evidence="2">
    <location>
        <begin position="1461"/>
        <end position="1538"/>
    </location>
</feature>
<dbReference type="Pfam" id="PF07532">
    <property type="entry name" value="Big_4"/>
    <property type="match status" value="1"/>
</dbReference>
<feature type="domain" description="MBG" evidence="2">
    <location>
        <begin position="1627"/>
        <end position="1704"/>
    </location>
</feature>
<dbReference type="RefSeq" id="WP_111393305.1">
    <property type="nucleotide sequence ID" value="NZ_QKTX01000009.1"/>
</dbReference>
<feature type="domain" description="MBG" evidence="2">
    <location>
        <begin position="1947"/>
        <end position="2020"/>
    </location>
</feature>
<feature type="domain" description="MBG" evidence="2">
    <location>
        <begin position="1295"/>
        <end position="1372"/>
    </location>
</feature>
<gene>
    <name evidence="3" type="ORF">CLV31_10914</name>
</gene>
<reference evidence="3 4" key="1">
    <citation type="submission" date="2018-06" db="EMBL/GenBank/DDBJ databases">
        <title>Genomic Encyclopedia of Archaeal and Bacterial Type Strains, Phase II (KMG-II): from individual species to whole genera.</title>
        <authorList>
            <person name="Goeker M."/>
        </authorList>
    </citation>
    <scope>NUCLEOTIDE SEQUENCE [LARGE SCALE GENOMIC DNA]</scope>
    <source>
        <strain evidence="3 4">T4</strain>
    </source>
</reference>
<dbReference type="EMBL" id="QKTX01000009">
    <property type="protein sequence ID" value="PZV82154.1"/>
    <property type="molecule type" value="Genomic_DNA"/>
</dbReference>
<keyword evidence="4" id="KW-1185">Reference proteome</keyword>
<feature type="domain" description="MBG" evidence="2">
    <location>
        <begin position="1710"/>
        <end position="1783"/>
    </location>
</feature>
<dbReference type="InterPro" id="IPR026341">
    <property type="entry name" value="T9SS_type_B"/>
</dbReference>
<dbReference type="Pfam" id="PF18676">
    <property type="entry name" value="MBG_2"/>
    <property type="match status" value="13"/>
</dbReference>
<protein>
    <submittedName>
        <fullName evidence="3">Gliding motility-associated-like protein</fullName>
    </submittedName>
</protein>
<feature type="domain" description="MBG" evidence="2">
    <location>
        <begin position="2184"/>
        <end position="2257"/>
    </location>
</feature>
<dbReference type="OrthoDB" id="1097758at2"/>
<feature type="domain" description="Bacterial Ig-like" evidence="1">
    <location>
        <begin position="2351"/>
        <end position="2400"/>
    </location>
</feature>
<dbReference type="InterPro" id="IPR041286">
    <property type="entry name" value="MBG_2"/>
</dbReference>
<feature type="domain" description="MBG" evidence="2">
    <location>
        <begin position="1868"/>
        <end position="1941"/>
    </location>
</feature>
<comment type="caution">
    <text evidence="3">The sequence shown here is derived from an EMBL/GenBank/DDBJ whole genome shotgun (WGS) entry which is preliminary data.</text>
</comment>
<feature type="domain" description="MBG" evidence="2">
    <location>
        <begin position="2105"/>
        <end position="2178"/>
    </location>
</feature>
<proteinExistence type="predicted"/>
<feature type="domain" description="MBG" evidence="2">
    <location>
        <begin position="1544"/>
        <end position="1621"/>
    </location>
</feature>
<evidence type="ECO:0000313" key="4">
    <source>
        <dbReference type="Proteomes" id="UP000248917"/>
    </source>
</evidence>